<evidence type="ECO:0000256" key="9">
    <source>
        <dbReference type="RuleBase" id="RU366031"/>
    </source>
</evidence>
<evidence type="ECO:0000313" key="12">
    <source>
        <dbReference type="Proteomes" id="UP000260351"/>
    </source>
</evidence>
<sequence length="247" mass="26387">MPEQTLVLITRTRPAAEKLAERVGELGLEPLECAPFQLEPPENPAAVADDLATTLPADRVILTSHEAVRQAVSLVGTELLNRALIVVPGEGTASIARELGLDNVIFPERHGTSEAMLAMPELRDVEGLEILILAAAGGRSLMGEVLERRGAVVERIHVYRRVASDLPADAADRIAAADSLVTLGASLEAVTGLLEKLPRQAADRVRSEPLIVPSRRVAEYAARMGCRRCVEAGGASDEVMLSALERL</sequence>
<evidence type="ECO:0000256" key="1">
    <source>
        <dbReference type="ARBA" id="ARBA00004772"/>
    </source>
</evidence>
<evidence type="ECO:0000256" key="8">
    <source>
        <dbReference type="ARBA" id="ARBA00048617"/>
    </source>
</evidence>
<organism evidence="11 12">
    <name type="scientific">Wenzhouxiangella sediminis</name>
    <dbReference type="NCBI Taxonomy" id="1792836"/>
    <lineage>
        <taxon>Bacteria</taxon>
        <taxon>Pseudomonadati</taxon>
        <taxon>Pseudomonadota</taxon>
        <taxon>Gammaproteobacteria</taxon>
        <taxon>Chromatiales</taxon>
        <taxon>Wenzhouxiangellaceae</taxon>
        <taxon>Wenzhouxiangella</taxon>
    </lineage>
</organism>
<evidence type="ECO:0000256" key="2">
    <source>
        <dbReference type="ARBA" id="ARBA00008133"/>
    </source>
</evidence>
<evidence type="ECO:0000256" key="4">
    <source>
        <dbReference type="ARBA" id="ARBA00023239"/>
    </source>
</evidence>
<evidence type="ECO:0000256" key="6">
    <source>
        <dbReference type="ARBA" id="ARBA00037589"/>
    </source>
</evidence>
<proteinExistence type="inferred from homology"/>
<dbReference type="GO" id="GO:0004852">
    <property type="term" value="F:uroporphyrinogen-III synthase activity"/>
    <property type="evidence" value="ECO:0007669"/>
    <property type="project" value="UniProtKB-UniRule"/>
</dbReference>
<dbReference type="SUPFAM" id="SSF69618">
    <property type="entry name" value="HemD-like"/>
    <property type="match status" value="1"/>
</dbReference>
<comment type="caution">
    <text evidence="11">The sequence shown here is derived from an EMBL/GenBank/DDBJ whole genome shotgun (WGS) entry which is preliminary data.</text>
</comment>
<dbReference type="CDD" id="cd06578">
    <property type="entry name" value="HemD"/>
    <property type="match status" value="1"/>
</dbReference>
<gene>
    <name evidence="11" type="ORF">DZC52_12445</name>
</gene>
<dbReference type="InterPro" id="IPR003754">
    <property type="entry name" value="4pyrrol_synth_uPrphyn_synth"/>
</dbReference>
<dbReference type="OrthoDB" id="9787650at2"/>
<comment type="similarity">
    <text evidence="2 9">Belongs to the uroporphyrinogen-III synthase family.</text>
</comment>
<evidence type="ECO:0000256" key="7">
    <source>
        <dbReference type="ARBA" id="ARBA00040167"/>
    </source>
</evidence>
<feature type="domain" description="Tetrapyrrole biosynthesis uroporphyrinogen III synthase" evidence="10">
    <location>
        <begin position="18"/>
        <end position="238"/>
    </location>
</feature>
<comment type="catalytic activity">
    <reaction evidence="8 9">
        <text>hydroxymethylbilane = uroporphyrinogen III + H2O</text>
        <dbReference type="Rhea" id="RHEA:18965"/>
        <dbReference type="ChEBI" id="CHEBI:15377"/>
        <dbReference type="ChEBI" id="CHEBI:57308"/>
        <dbReference type="ChEBI" id="CHEBI:57845"/>
        <dbReference type="EC" id="4.2.1.75"/>
    </reaction>
</comment>
<evidence type="ECO:0000313" key="11">
    <source>
        <dbReference type="EMBL" id="RFF29450.1"/>
    </source>
</evidence>
<dbReference type="GO" id="GO:0006782">
    <property type="term" value="P:protoporphyrinogen IX biosynthetic process"/>
    <property type="evidence" value="ECO:0007669"/>
    <property type="project" value="UniProtKB-UniRule"/>
</dbReference>
<dbReference type="Proteomes" id="UP000260351">
    <property type="component" value="Unassembled WGS sequence"/>
</dbReference>
<name>A0A3E1K673_9GAMM</name>
<dbReference type="Gene3D" id="3.40.50.10090">
    <property type="match status" value="2"/>
</dbReference>
<evidence type="ECO:0000256" key="5">
    <source>
        <dbReference type="ARBA" id="ARBA00023244"/>
    </source>
</evidence>
<accession>A0A3E1K673</accession>
<keyword evidence="5 9" id="KW-0627">Porphyrin biosynthesis</keyword>
<evidence type="ECO:0000256" key="3">
    <source>
        <dbReference type="ARBA" id="ARBA00013109"/>
    </source>
</evidence>
<dbReference type="EC" id="4.2.1.75" evidence="3 9"/>
<dbReference type="PANTHER" id="PTHR38042">
    <property type="entry name" value="UROPORPHYRINOGEN-III SYNTHASE, CHLOROPLASTIC"/>
    <property type="match status" value="1"/>
</dbReference>
<evidence type="ECO:0000259" key="10">
    <source>
        <dbReference type="Pfam" id="PF02602"/>
    </source>
</evidence>
<reference evidence="11 12" key="1">
    <citation type="submission" date="2018-08" db="EMBL/GenBank/DDBJ databases">
        <title>Wenzhouxiangella salilacus sp. nov., a novel bacterium isolated from a saline lake in Xinjiang Province, China.</title>
        <authorList>
            <person name="Han S."/>
        </authorList>
    </citation>
    <scope>NUCLEOTIDE SEQUENCE [LARGE SCALE GENOMIC DNA]</scope>
    <source>
        <strain evidence="11 12">XDB06</strain>
    </source>
</reference>
<dbReference type="GO" id="GO:0006780">
    <property type="term" value="P:uroporphyrinogen III biosynthetic process"/>
    <property type="evidence" value="ECO:0007669"/>
    <property type="project" value="UniProtKB-UniRule"/>
</dbReference>
<dbReference type="InterPro" id="IPR036108">
    <property type="entry name" value="4pyrrol_syn_uPrphyn_synt_sf"/>
</dbReference>
<dbReference type="PANTHER" id="PTHR38042:SF1">
    <property type="entry name" value="UROPORPHYRINOGEN-III SYNTHASE, CHLOROPLASTIC"/>
    <property type="match status" value="1"/>
</dbReference>
<dbReference type="EMBL" id="QUZK01000046">
    <property type="protein sequence ID" value="RFF29450.1"/>
    <property type="molecule type" value="Genomic_DNA"/>
</dbReference>
<keyword evidence="4 9" id="KW-0456">Lyase</keyword>
<dbReference type="RefSeq" id="WP_116651476.1">
    <property type="nucleotide sequence ID" value="NZ_QUZK01000046.1"/>
</dbReference>
<dbReference type="AlphaFoldDB" id="A0A3E1K673"/>
<dbReference type="UniPathway" id="UPA00251">
    <property type="reaction ID" value="UER00320"/>
</dbReference>
<protein>
    <recommendedName>
        <fullName evidence="7 9">Uroporphyrinogen-III synthase</fullName>
        <ecNumber evidence="3 9">4.2.1.75</ecNumber>
    </recommendedName>
</protein>
<dbReference type="InterPro" id="IPR039793">
    <property type="entry name" value="UROS/Hem4"/>
</dbReference>
<comment type="function">
    <text evidence="6 9">Catalyzes cyclization of the linear tetrapyrrole, hydroxymethylbilane, to the macrocyclic uroporphyrinogen III.</text>
</comment>
<comment type="pathway">
    <text evidence="1 9">Porphyrin-containing compound metabolism; protoporphyrin-IX biosynthesis; coproporphyrinogen-III from 5-aminolevulinate: step 3/4.</text>
</comment>
<keyword evidence="12" id="KW-1185">Reference proteome</keyword>
<dbReference type="Pfam" id="PF02602">
    <property type="entry name" value="HEM4"/>
    <property type="match status" value="1"/>
</dbReference>